<feature type="binding site" evidence="6">
    <location>
        <position position="98"/>
    </location>
    <ligand>
        <name>substrate</name>
    </ligand>
</feature>
<dbReference type="RefSeq" id="WP_254417951.1">
    <property type="nucleotide sequence ID" value="NZ_BAAAJB010000035.1"/>
</dbReference>
<evidence type="ECO:0000256" key="2">
    <source>
        <dbReference type="ARBA" id="ARBA00011881"/>
    </source>
</evidence>
<comment type="similarity">
    <text evidence="1 6">Belongs to the glutaminase family.</text>
</comment>
<organism evidence="9 10">
    <name type="scientific">Nocardiopsis exhalans</name>
    <dbReference type="NCBI Taxonomy" id="163604"/>
    <lineage>
        <taxon>Bacteria</taxon>
        <taxon>Bacillati</taxon>
        <taxon>Actinomycetota</taxon>
        <taxon>Actinomycetes</taxon>
        <taxon>Streptosporangiales</taxon>
        <taxon>Nocardiopsidaceae</taxon>
        <taxon>Nocardiopsis</taxon>
    </lineage>
</organism>
<protein>
    <recommendedName>
        <fullName evidence="3 6">Glutaminase</fullName>
        <ecNumber evidence="3 6">3.5.1.2</ecNumber>
    </recommendedName>
</protein>
<dbReference type="HAMAP" id="MF_00313">
    <property type="entry name" value="Glutaminase"/>
    <property type="match status" value="1"/>
</dbReference>
<evidence type="ECO:0000259" key="8">
    <source>
        <dbReference type="PROSITE" id="PS50801"/>
    </source>
</evidence>
<gene>
    <name evidence="6 9" type="primary">glsA</name>
    <name evidence="9" type="ORF">NE857_25195</name>
</gene>
<keyword evidence="6" id="KW-0007">Acetylation</keyword>
<dbReference type="SUPFAM" id="SSF56601">
    <property type="entry name" value="beta-lactamase/transpeptidase-like"/>
    <property type="match status" value="1"/>
</dbReference>
<evidence type="ECO:0000256" key="4">
    <source>
        <dbReference type="ARBA" id="ARBA00022801"/>
    </source>
</evidence>
<comment type="subunit">
    <text evidence="2 6">Homotetramer.</text>
</comment>
<feature type="binding site" evidence="6">
    <location>
        <position position="222"/>
    </location>
    <ligand>
        <name>substrate</name>
    </ligand>
</feature>
<evidence type="ECO:0000256" key="1">
    <source>
        <dbReference type="ARBA" id="ARBA00011076"/>
    </source>
</evidence>
<dbReference type="SUPFAM" id="SSF52091">
    <property type="entry name" value="SpoIIaa-like"/>
    <property type="match status" value="1"/>
</dbReference>
<evidence type="ECO:0000256" key="7">
    <source>
        <dbReference type="SAM" id="MobiDB-lite"/>
    </source>
</evidence>
<dbReference type="EC" id="3.5.1.2" evidence="3 6"/>
<dbReference type="GO" id="GO:0004359">
    <property type="term" value="F:glutaminase activity"/>
    <property type="evidence" value="ECO:0007669"/>
    <property type="project" value="UniProtKB-EC"/>
</dbReference>
<feature type="binding site" evidence="6">
    <location>
        <position position="274"/>
    </location>
    <ligand>
        <name>substrate</name>
    </ligand>
</feature>
<dbReference type="InterPro" id="IPR036513">
    <property type="entry name" value="STAS_dom_sf"/>
</dbReference>
<keyword evidence="4 6" id="KW-0378">Hydrolase</keyword>
<dbReference type="InterPro" id="IPR015868">
    <property type="entry name" value="Glutaminase"/>
</dbReference>
<evidence type="ECO:0000256" key="6">
    <source>
        <dbReference type="HAMAP-Rule" id="MF_00313"/>
    </source>
</evidence>
<comment type="catalytic activity">
    <reaction evidence="5 6">
        <text>L-glutamine + H2O = L-glutamate + NH4(+)</text>
        <dbReference type="Rhea" id="RHEA:15889"/>
        <dbReference type="ChEBI" id="CHEBI:15377"/>
        <dbReference type="ChEBI" id="CHEBI:28938"/>
        <dbReference type="ChEBI" id="CHEBI:29985"/>
        <dbReference type="ChEBI" id="CHEBI:58359"/>
        <dbReference type="EC" id="3.5.1.2"/>
    </reaction>
</comment>
<dbReference type="PANTHER" id="PTHR12544">
    <property type="entry name" value="GLUTAMINASE"/>
    <property type="match status" value="1"/>
</dbReference>
<dbReference type="Gene3D" id="3.40.710.10">
    <property type="entry name" value="DD-peptidase/beta-lactamase superfamily"/>
    <property type="match status" value="1"/>
</dbReference>
<dbReference type="InterPro" id="IPR012338">
    <property type="entry name" value="Beta-lactam/transpept-like"/>
</dbReference>
<dbReference type="InterPro" id="IPR002645">
    <property type="entry name" value="STAS_dom"/>
</dbReference>
<feature type="region of interest" description="Disordered" evidence="7">
    <location>
        <begin position="1"/>
        <end position="35"/>
    </location>
</feature>
<dbReference type="NCBIfam" id="TIGR03814">
    <property type="entry name" value="Gln_ase"/>
    <property type="match status" value="1"/>
</dbReference>
<evidence type="ECO:0000313" key="10">
    <source>
        <dbReference type="Proteomes" id="UP001055940"/>
    </source>
</evidence>
<name>A0ABY5D3K2_9ACTN</name>
<evidence type="ECO:0000256" key="5">
    <source>
        <dbReference type="ARBA" id="ARBA00049534"/>
    </source>
</evidence>
<sequence>MDHAANVRPAGPRTAESPADPASGTQRNDDWEADDSSPVIQVLEKIRAEVAGLSGGRVADYIPELAHADPGLFGVAAVSAHGRSYCVGDADYAFTLQSISKPFVYAIAVEQLGLDVVHEHVGAEPSGEPFNAISLDERGRPENPMINAGAIVTTSLVENSEPGKRFERIRSVLSEFAGRELEVDEDVYRSETETGHRNRALGYLSLAGGVLVGSVEDAVQDYFRQCALSVTVRDLAVMAATLAVGGVNPVTGEQVVSQRTARHTLSIMSSCGMYDRAGEWGLRVGIPAKSGVSGGILAAAPGAFGVGVFSPPLDDAGNSVRGVAALERLSDDYDLHMLQMPAEPPSPMHSVTRDGTRLEVRLRGEIDFLAAEQVVSRLAEAIDDSRVKSVSVALERVSGLSDAARGLLAAELTELADAGVDATVSDPRGVREP</sequence>
<dbReference type="Pfam" id="PF01740">
    <property type="entry name" value="STAS"/>
    <property type="match status" value="1"/>
</dbReference>
<dbReference type="PANTHER" id="PTHR12544:SF29">
    <property type="entry name" value="GLUTAMINASE"/>
    <property type="match status" value="1"/>
</dbReference>
<feature type="binding site" evidence="6">
    <location>
        <position position="198"/>
    </location>
    <ligand>
        <name>substrate</name>
    </ligand>
</feature>
<accession>A0ABY5D3K2</accession>
<evidence type="ECO:0000256" key="3">
    <source>
        <dbReference type="ARBA" id="ARBA00012918"/>
    </source>
</evidence>
<dbReference type="EMBL" id="CP099837">
    <property type="protein sequence ID" value="USY18570.1"/>
    <property type="molecule type" value="Genomic_DNA"/>
</dbReference>
<feature type="binding site" evidence="6">
    <location>
        <position position="191"/>
    </location>
    <ligand>
        <name>substrate</name>
    </ligand>
</feature>
<dbReference type="Pfam" id="PF04960">
    <property type="entry name" value="Glutaminase"/>
    <property type="match status" value="1"/>
</dbReference>
<dbReference type="Gene3D" id="3.30.750.24">
    <property type="entry name" value="STAS domain"/>
    <property type="match status" value="1"/>
</dbReference>
<feature type="binding site" evidence="6">
    <location>
        <position position="147"/>
    </location>
    <ligand>
        <name>substrate</name>
    </ligand>
</feature>
<feature type="binding site" evidence="6">
    <location>
        <position position="292"/>
    </location>
    <ligand>
        <name>substrate</name>
    </ligand>
</feature>
<feature type="domain" description="STAS" evidence="8">
    <location>
        <begin position="360"/>
        <end position="433"/>
    </location>
</feature>
<evidence type="ECO:0000313" key="9">
    <source>
        <dbReference type="EMBL" id="USY18570.1"/>
    </source>
</evidence>
<keyword evidence="10" id="KW-1185">Reference proteome</keyword>
<proteinExistence type="inferred from homology"/>
<dbReference type="PROSITE" id="PS50801">
    <property type="entry name" value="STAS"/>
    <property type="match status" value="1"/>
</dbReference>
<reference evidence="9" key="1">
    <citation type="submission" date="2022-06" db="EMBL/GenBank/DDBJ databases">
        <authorList>
            <person name="Ping M."/>
        </authorList>
    </citation>
    <scope>NUCLEOTIDE SEQUENCE</scope>
    <source>
        <strain evidence="9">JCM11759T</strain>
    </source>
</reference>
<dbReference type="Proteomes" id="UP001055940">
    <property type="component" value="Chromosome"/>
</dbReference>